<keyword evidence="2" id="KW-1277">Toxin-antitoxin system</keyword>
<dbReference type="SUPFAM" id="SSF50118">
    <property type="entry name" value="Cell growth inhibitor/plasmid maintenance toxic component"/>
    <property type="match status" value="1"/>
</dbReference>
<dbReference type="EMBL" id="LQYN01000167">
    <property type="protein sequence ID" value="KYC85312.1"/>
    <property type="molecule type" value="Genomic_DNA"/>
</dbReference>
<dbReference type="Pfam" id="PF02452">
    <property type="entry name" value="PemK_toxin"/>
    <property type="match status" value="1"/>
</dbReference>
<keyword evidence="5" id="KW-1185">Reference proteome</keyword>
<accession>A0A150KK90</accession>
<evidence type="ECO:0000313" key="3">
    <source>
        <dbReference type="EMBL" id="KYC85312.1"/>
    </source>
</evidence>
<reference evidence="4 6" key="2">
    <citation type="submission" date="2020-12" db="EMBL/GenBank/DDBJ databases">
        <title>Taxonomic evaluation of the Bacillus sporothermodurans group of bacteria based on whole genome sequences.</title>
        <authorList>
            <person name="Fiedler G."/>
            <person name="Herbstmann A.-D."/>
            <person name="Doll E."/>
            <person name="Wenning M."/>
            <person name="Brinks E."/>
            <person name="Kabisch J."/>
            <person name="Breitenwieser F."/>
            <person name="Lappann M."/>
            <person name="Boehnlein C."/>
            <person name="Franz C."/>
        </authorList>
    </citation>
    <scope>NUCLEOTIDE SEQUENCE [LARGE SCALE GENOMIC DNA]</scope>
    <source>
        <strain evidence="4 6">DSM 10599</strain>
    </source>
</reference>
<dbReference type="AlphaFoldDB" id="A0A150KK90"/>
<dbReference type="GO" id="GO:0003677">
    <property type="term" value="F:DNA binding"/>
    <property type="evidence" value="ECO:0007669"/>
    <property type="project" value="InterPro"/>
</dbReference>
<dbReference type="Proteomes" id="UP000595512">
    <property type="component" value="Chromosome"/>
</dbReference>
<dbReference type="Gene3D" id="2.30.30.110">
    <property type="match status" value="1"/>
</dbReference>
<name>A0A150KK90_9BACI</name>
<organism evidence="3 5">
    <name type="scientific">Heyndrickxia sporothermodurans</name>
    <dbReference type="NCBI Taxonomy" id="46224"/>
    <lineage>
        <taxon>Bacteria</taxon>
        <taxon>Bacillati</taxon>
        <taxon>Bacillota</taxon>
        <taxon>Bacilli</taxon>
        <taxon>Bacillales</taxon>
        <taxon>Bacillaceae</taxon>
        <taxon>Heyndrickxia</taxon>
    </lineage>
</organism>
<dbReference type="GO" id="GO:0006402">
    <property type="term" value="P:mRNA catabolic process"/>
    <property type="evidence" value="ECO:0007669"/>
    <property type="project" value="TreeGrafter"/>
</dbReference>
<evidence type="ECO:0000256" key="2">
    <source>
        <dbReference type="ARBA" id="ARBA00022649"/>
    </source>
</evidence>
<dbReference type="EMBL" id="CP066701">
    <property type="protein sequence ID" value="QQX25686.1"/>
    <property type="molecule type" value="Genomic_DNA"/>
</dbReference>
<dbReference type="GO" id="GO:0004521">
    <property type="term" value="F:RNA endonuclease activity"/>
    <property type="evidence" value="ECO:0007669"/>
    <property type="project" value="TreeGrafter"/>
</dbReference>
<dbReference type="STRING" id="46224.B4102_4144"/>
<reference evidence="3 5" key="1">
    <citation type="submission" date="2016-01" db="EMBL/GenBank/DDBJ databases">
        <title>Genome Sequences of Twelve Sporeforming Bacillus Species Isolated from Foods.</title>
        <authorList>
            <person name="Berendsen E.M."/>
            <person name="Wells-Bennik M.H."/>
            <person name="Krawcyk A.O."/>
            <person name="De Jong A."/>
            <person name="Holsappel S."/>
            <person name="Eijlander R.T."/>
            <person name="Kuipers O.P."/>
        </authorList>
    </citation>
    <scope>NUCLEOTIDE SEQUENCE [LARGE SCALE GENOMIC DNA]</scope>
    <source>
        <strain evidence="3 5">B4102</strain>
    </source>
</reference>
<dbReference type="PANTHER" id="PTHR33988:SF2">
    <property type="entry name" value="ENDORIBONUCLEASE MAZF"/>
    <property type="match status" value="1"/>
</dbReference>
<protein>
    <submittedName>
        <fullName evidence="4">Type II toxin-antitoxin system PemK/MazF family toxin</fullName>
    </submittedName>
</protein>
<evidence type="ECO:0000256" key="1">
    <source>
        <dbReference type="ARBA" id="ARBA00007521"/>
    </source>
</evidence>
<dbReference type="InterPro" id="IPR003477">
    <property type="entry name" value="PemK-like"/>
</dbReference>
<evidence type="ECO:0000313" key="5">
    <source>
        <dbReference type="Proteomes" id="UP000075666"/>
    </source>
</evidence>
<dbReference type="RefSeq" id="WP_066235849.1">
    <property type="nucleotide sequence ID" value="NZ_CP066701.1"/>
</dbReference>
<comment type="similarity">
    <text evidence="1">Belongs to the PemK/MazF family.</text>
</comment>
<proteinExistence type="inferred from homology"/>
<evidence type="ECO:0000313" key="4">
    <source>
        <dbReference type="EMBL" id="QQX25686.1"/>
    </source>
</evidence>
<dbReference type="PATRIC" id="fig|46224.3.peg.1794"/>
<sequence length="104" mass="12084">MSKTGRRGEVWTVELNGKRRPVVIVSNDNVIVELDHLIATVTSQHARNEFDVVIEYWNEAGLDKPSVVRCSKLNTVHFKELLFKIGKLHEHDLDRVLKTIRNYF</sequence>
<dbReference type="InterPro" id="IPR011067">
    <property type="entry name" value="Plasmid_toxin/cell-grow_inhib"/>
</dbReference>
<dbReference type="PANTHER" id="PTHR33988">
    <property type="entry name" value="ENDORIBONUCLEASE MAZF-RELATED"/>
    <property type="match status" value="1"/>
</dbReference>
<dbReference type="KEGG" id="hspo:JGZ69_01400"/>
<dbReference type="OrthoDB" id="1797254at2"/>
<dbReference type="Proteomes" id="UP000075666">
    <property type="component" value="Unassembled WGS sequence"/>
</dbReference>
<evidence type="ECO:0000313" key="6">
    <source>
        <dbReference type="Proteomes" id="UP000595512"/>
    </source>
</evidence>
<gene>
    <name evidence="3" type="ORF">B4102_4144</name>
    <name evidence="4" type="ORF">JGZ69_01400</name>
</gene>
<dbReference type="GO" id="GO:0016075">
    <property type="term" value="P:rRNA catabolic process"/>
    <property type="evidence" value="ECO:0007669"/>
    <property type="project" value="TreeGrafter"/>
</dbReference>